<evidence type="ECO:0000256" key="1">
    <source>
        <dbReference type="SAM" id="MobiDB-lite"/>
    </source>
</evidence>
<feature type="transmembrane region" description="Helical" evidence="2">
    <location>
        <begin position="116"/>
        <end position="143"/>
    </location>
</feature>
<protein>
    <submittedName>
        <fullName evidence="3">Uncharacterized protein</fullName>
    </submittedName>
</protein>
<name>A0A5C6DQV4_9BACT</name>
<gene>
    <name evidence="3" type="ORF">Q31b_41030</name>
</gene>
<organism evidence="3 4">
    <name type="scientific">Novipirellula aureliae</name>
    <dbReference type="NCBI Taxonomy" id="2527966"/>
    <lineage>
        <taxon>Bacteria</taxon>
        <taxon>Pseudomonadati</taxon>
        <taxon>Planctomycetota</taxon>
        <taxon>Planctomycetia</taxon>
        <taxon>Pirellulales</taxon>
        <taxon>Pirellulaceae</taxon>
        <taxon>Novipirellula</taxon>
    </lineage>
</organism>
<dbReference type="EMBL" id="SJPY01000006">
    <property type="protein sequence ID" value="TWU39022.1"/>
    <property type="molecule type" value="Genomic_DNA"/>
</dbReference>
<keyword evidence="2" id="KW-0472">Membrane</keyword>
<keyword evidence="2" id="KW-0812">Transmembrane</keyword>
<keyword evidence="4" id="KW-1185">Reference proteome</keyword>
<evidence type="ECO:0000256" key="2">
    <source>
        <dbReference type="SAM" id="Phobius"/>
    </source>
</evidence>
<reference evidence="3 4" key="1">
    <citation type="submission" date="2019-02" db="EMBL/GenBank/DDBJ databases">
        <title>Deep-cultivation of Planctomycetes and their phenomic and genomic characterization uncovers novel biology.</title>
        <authorList>
            <person name="Wiegand S."/>
            <person name="Jogler M."/>
            <person name="Boedeker C."/>
            <person name="Pinto D."/>
            <person name="Vollmers J."/>
            <person name="Rivas-Marin E."/>
            <person name="Kohn T."/>
            <person name="Peeters S.H."/>
            <person name="Heuer A."/>
            <person name="Rast P."/>
            <person name="Oberbeckmann S."/>
            <person name="Bunk B."/>
            <person name="Jeske O."/>
            <person name="Meyerdierks A."/>
            <person name="Storesund J.E."/>
            <person name="Kallscheuer N."/>
            <person name="Luecker S."/>
            <person name="Lage O.M."/>
            <person name="Pohl T."/>
            <person name="Merkel B.J."/>
            <person name="Hornburger P."/>
            <person name="Mueller R.-W."/>
            <person name="Bruemmer F."/>
            <person name="Labrenz M."/>
            <person name="Spormann A.M."/>
            <person name="Op Den Camp H."/>
            <person name="Overmann J."/>
            <person name="Amann R."/>
            <person name="Jetten M.S.M."/>
            <person name="Mascher T."/>
            <person name="Medema M.H."/>
            <person name="Devos D.P."/>
            <person name="Kaster A.-K."/>
            <person name="Ovreas L."/>
            <person name="Rohde M."/>
            <person name="Galperin M.Y."/>
            <person name="Jogler C."/>
        </authorList>
    </citation>
    <scope>NUCLEOTIDE SEQUENCE [LARGE SCALE GENOMIC DNA]</scope>
    <source>
        <strain evidence="3 4">Q31b</strain>
    </source>
</reference>
<dbReference type="Proteomes" id="UP000315471">
    <property type="component" value="Unassembled WGS sequence"/>
</dbReference>
<feature type="region of interest" description="Disordered" evidence="1">
    <location>
        <begin position="84"/>
        <end position="110"/>
    </location>
</feature>
<comment type="caution">
    <text evidence="3">The sequence shown here is derived from an EMBL/GenBank/DDBJ whole genome shotgun (WGS) entry which is preliminary data.</text>
</comment>
<keyword evidence="2" id="KW-1133">Transmembrane helix</keyword>
<sequence length="306" mass="32812">MSKRQVKCPQCETIMLLPSDMKSGKVKCPKCAKVLQIAAPKKPAAQMGQASVQPSRVATPVKSENPFDDFSGIPASNAASFPAPTGHIPAYRSPGPAKPPSRKPKAKSGRSTGLKIAAIVGGLAFVTILLCGGVVGGLAIYGYSKAVSRETRGLEGYQVDVPPGRIRKSQPINTPNRKAYEMVAVNTVTGSNYSLVVTKFSGSQDATALAEATVIAMRDKINNPQEVTRSGMKGFSGTMKQGANLISGSECEFFADQGNFLMLTYTPFSIVKEKIGSNSRVKSNERKLDDPEHFFESVYKGDWKDR</sequence>
<proteinExistence type="predicted"/>
<evidence type="ECO:0000313" key="4">
    <source>
        <dbReference type="Proteomes" id="UP000315471"/>
    </source>
</evidence>
<evidence type="ECO:0000313" key="3">
    <source>
        <dbReference type="EMBL" id="TWU39022.1"/>
    </source>
</evidence>
<accession>A0A5C6DQV4</accession>
<feature type="region of interest" description="Disordered" evidence="1">
    <location>
        <begin position="41"/>
        <end position="66"/>
    </location>
</feature>
<dbReference type="AlphaFoldDB" id="A0A5C6DQV4"/>